<dbReference type="PANTHER" id="PTHR11559">
    <property type="entry name" value="CARBOXYLESTERASE"/>
    <property type="match status" value="1"/>
</dbReference>
<feature type="chain" id="PRO_5045000036" description="Carboxylic ester hydrolase" evidence="3">
    <location>
        <begin position="21"/>
        <end position="498"/>
    </location>
</feature>
<name>A0ABW3T3V6_9CAUL</name>
<accession>A0ABW3T3V6</accession>
<keyword evidence="6" id="KW-1185">Reference proteome</keyword>
<evidence type="ECO:0000313" key="5">
    <source>
        <dbReference type="EMBL" id="MFD1190976.1"/>
    </source>
</evidence>
<proteinExistence type="inferred from homology"/>
<evidence type="ECO:0000256" key="1">
    <source>
        <dbReference type="ARBA" id="ARBA00005964"/>
    </source>
</evidence>
<protein>
    <recommendedName>
        <fullName evidence="3">Carboxylic ester hydrolase</fullName>
        <ecNumber evidence="3">3.1.1.-</ecNumber>
    </recommendedName>
</protein>
<dbReference type="InterPro" id="IPR050309">
    <property type="entry name" value="Type-B_Carboxylest/Lipase"/>
</dbReference>
<evidence type="ECO:0000256" key="3">
    <source>
        <dbReference type="RuleBase" id="RU361235"/>
    </source>
</evidence>
<dbReference type="EMBL" id="JBHTLQ010000019">
    <property type="protein sequence ID" value="MFD1190976.1"/>
    <property type="molecule type" value="Genomic_DNA"/>
</dbReference>
<keyword evidence="2 3" id="KW-0378">Hydrolase</keyword>
<dbReference type="RefSeq" id="WP_377353523.1">
    <property type="nucleotide sequence ID" value="NZ_JBHTLQ010000019.1"/>
</dbReference>
<feature type="domain" description="Carboxylesterase type B" evidence="4">
    <location>
        <begin position="358"/>
        <end position="479"/>
    </location>
</feature>
<reference evidence="6" key="1">
    <citation type="journal article" date="2019" name="Int. J. Syst. Evol. Microbiol.">
        <title>The Global Catalogue of Microorganisms (GCM) 10K type strain sequencing project: providing services to taxonomists for standard genome sequencing and annotation.</title>
        <authorList>
            <consortium name="The Broad Institute Genomics Platform"/>
            <consortium name="The Broad Institute Genome Sequencing Center for Infectious Disease"/>
            <person name="Wu L."/>
            <person name="Ma J."/>
        </authorList>
    </citation>
    <scope>NUCLEOTIDE SEQUENCE [LARGE SCALE GENOMIC DNA]</scope>
    <source>
        <strain evidence="6">CCUG 55074</strain>
    </source>
</reference>
<evidence type="ECO:0000256" key="2">
    <source>
        <dbReference type="ARBA" id="ARBA00022801"/>
    </source>
</evidence>
<keyword evidence="3" id="KW-0732">Signal</keyword>
<dbReference type="SUPFAM" id="SSF53474">
    <property type="entry name" value="alpha/beta-Hydrolases"/>
    <property type="match status" value="1"/>
</dbReference>
<evidence type="ECO:0000259" key="4">
    <source>
        <dbReference type="Pfam" id="PF00135"/>
    </source>
</evidence>
<dbReference type="Proteomes" id="UP001597216">
    <property type="component" value="Unassembled WGS sequence"/>
</dbReference>
<dbReference type="EC" id="3.1.1.-" evidence="3"/>
<organism evidence="5 6">
    <name type="scientific">Phenylobacterium conjunctum</name>
    <dbReference type="NCBI Taxonomy" id="1298959"/>
    <lineage>
        <taxon>Bacteria</taxon>
        <taxon>Pseudomonadati</taxon>
        <taxon>Pseudomonadota</taxon>
        <taxon>Alphaproteobacteria</taxon>
        <taxon>Caulobacterales</taxon>
        <taxon>Caulobacteraceae</taxon>
        <taxon>Phenylobacterium</taxon>
    </lineage>
</organism>
<comment type="similarity">
    <text evidence="1 3">Belongs to the type-B carboxylesterase/lipase family.</text>
</comment>
<dbReference type="InterPro" id="IPR019826">
    <property type="entry name" value="Carboxylesterase_B_AS"/>
</dbReference>
<feature type="signal peptide" evidence="3">
    <location>
        <begin position="1"/>
        <end position="20"/>
    </location>
</feature>
<comment type="caution">
    <text evidence="5">The sequence shown here is derived from an EMBL/GenBank/DDBJ whole genome shotgun (WGS) entry which is preliminary data.</text>
</comment>
<feature type="domain" description="Carboxylesterase type B" evidence="4">
    <location>
        <begin position="26"/>
        <end position="334"/>
    </location>
</feature>
<sequence>MKTWLGGLVAALALAGAALAQEGPRARIDTGVLAGATADGVSVFKGVPYAAPPVGALRWAAPAPVSAWSGARDATAFAPICPQPARPDGVLAMGAQAPKSEDCLSLNVWAPPKAKKAPVMVWIHGGAFRFGSGVGPIYDGTRFAQDGVVLVTINYRLGALGFFAHPALTKAAAPDAPLGNYGLMDQLAALKWVQANIAAFGGDPKNVTVFGESAGGSAILSLLTTPAAKGLFAKAIVESGGGWQARTDLAQAERAGVDLMTKAGLAPDASLDAMRALPPEALFDLPKGIGSVGPFQDGRLIKDTPAEAFTSGRAIDVPLLIGSNSYEASLLKAFPLPPAAVLARLTPAQKAAYASLPTDEDRVDAAYTDLVMGAPARWVASQAAKGAPSWLYYFSYVPTAQRGRAKGAPHGAEILYAFATGTKLAGRFSSPEDQAMEALVHSCWVAFAKTGAPACPGQPAWPAYNSGADTLMEFGLESGLRPQFQKARRDAADQSVGR</sequence>
<dbReference type="Pfam" id="PF00135">
    <property type="entry name" value="COesterase"/>
    <property type="match status" value="2"/>
</dbReference>
<dbReference type="InterPro" id="IPR002018">
    <property type="entry name" value="CarbesteraseB"/>
</dbReference>
<dbReference type="InterPro" id="IPR029058">
    <property type="entry name" value="AB_hydrolase_fold"/>
</dbReference>
<dbReference type="PROSITE" id="PS00122">
    <property type="entry name" value="CARBOXYLESTERASE_B_1"/>
    <property type="match status" value="1"/>
</dbReference>
<dbReference type="Gene3D" id="3.40.50.1820">
    <property type="entry name" value="alpha/beta hydrolase"/>
    <property type="match status" value="1"/>
</dbReference>
<gene>
    <name evidence="5" type="ORF">ACFQ27_10330</name>
</gene>
<evidence type="ECO:0000313" key="6">
    <source>
        <dbReference type="Proteomes" id="UP001597216"/>
    </source>
</evidence>